<protein>
    <submittedName>
        <fullName evidence="1">Uncharacterized protein</fullName>
    </submittedName>
</protein>
<dbReference type="EMBL" id="OU503041">
    <property type="protein sequence ID" value="CAI9763914.1"/>
    <property type="molecule type" value="Genomic_DNA"/>
</dbReference>
<gene>
    <name evidence="1" type="ORF">FPE_LOCUS11344</name>
</gene>
<keyword evidence="2" id="KW-1185">Reference proteome</keyword>
<proteinExistence type="predicted"/>
<reference evidence="1" key="1">
    <citation type="submission" date="2023-05" db="EMBL/GenBank/DDBJ databases">
        <authorList>
            <person name="Huff M."/>
        </authorList>
    </citation>
    <scope>NUCLEOTIDE SEQUENCE</scope>
</reference>
<evidence type="ECO:0000313" key="2">
    <source>
        <dbReference type="Proteomes" id="UP000834106"/>
    </source>
</evidence>
<evidence type="ECO:0000313" key="1">
    <source>
        <dbReference type="EMBL" id="CAI9763914.1"/>
    </source>
</evidence>
<sequence length="184" mass="20685">MDHLVDSGGVCKAASVQQRDVVFSSCEHCCQCGSIVCDAVAAASQQRLAESVDDEITRTRELAGWFALHLVVQLFLWSCDVYVTLTTSADQVTEELHPQSKHHARLHLCWTVLQFTYVLKAGYSVIFLYRRGTFQPYCRSLQDDPLLECFDITNESNIGDSTVDCIINEEPRIKCYVLSCSCSF</sequence>
<dbReference type="Gene3D" id="3.40.50.10300">
    <property type="entry name" value="CoaB-like"/>
    <property type="match status" value="1"/>
</dbReference>
<accession>A0AAD2DRT3</accession>
<organism evidence="1 2">
    <name type="scientific">Fraxinus pennsylvanica</name>
    <dbReference type="NCBI Taxonomy" id="56036"/>
    <lineage>
        <taxon>Eukaryota</taxon>
        <taxon>Viridiplantae</taxon>
        <taxon>Streptophyta</taxon>
        <taxon>Embryophyta</taxon>
        <taxon>Tracheophyta</taxon>
        <taxon>Spermatophyta</taxon>
        <taxon>Magnoliopsida</taxon>
        <taxon>eudicotyledons</taxon>
        <taxon>Gunneridae</taxon>
        <taxon>Pentapetalae</taxon>
        <taxon>asterids</taxon>
        <taxon>lamiids</taxon>
        <taxon>Lamiales</taxon>
        <taxon>Oleaceae</taxon>
        <taxon>Oleeae</taxon>
        <taxon>Fraxinus</taxon>
    </lineage>
</organism>
<dbReference type="Proteomes" id="UP000834106">
    <property type="component" value="Chromosome 6"/>
</dbReference>
<dbReference type="InterPro" id="IPR035929">
    <property type="entry name" value="CoaB-like_sf"/>
</dbReference>
<dbReference type="AlphaFoldDB" id="A0AAD2DRT3"/>
<name>A0AAD2DRT3_9LAMI</name>